<reference evidence="4" key="1">
    <citation type="submission" date="2021-07" db="EMBL/GenBank/DDBJ databases">
        <authorList>
            <person name="Catto M.A."/>
            <person name="Jacobson A."/>
            <person name="Kennedy G."/>
            <person name="Labadie P."/>
            <person name="Hunt B.G."/>
            <person name="Srinivasan R."/>
        </authorList>
    </citation>
    <scope>NUCLEOTIDE SEQUENCE</scope>
    <source>
        <strain evidence="4">PL_HMW_Pooled</strain>
        <tissue evidence="4">Head</tissue>
    </source>
</reference>
<dbReference type="GO" id="GO:0016579">
    <property type="term" value="P:protein deubiquitination"/>
    <property type="evidence" value="ECO:0007669"/>
    <property type="project" value="InterPro"/>
</dbReference>
<evidence type="ECO:0000256" key="1">
    <source>
        <dbReference type="ARBA" id="ARBA00000707"/>
    </source>
</evidence>
<dbReference type="InterPro" id="IPR028889">
    <property type="entry name" value="USP"/>
</dbReference>
<reference evidence="4" key="2">
    <citation type="journal article" date="2023" name="BMC Genomics">
        <title>Pest status, molecular evolution, and epigenetic factors derived from the genome assembly of Frankliniella fusca, a thysanopteran phytovirus vector.</title>
        <authorList>
            <person name="Catto M.A."/>
            <person name="Labadie P.E."/>
            <person name="Jacobson A.L."/>
            <person name="Kennedy G.G."/>
            <person name="Srinivasan R."/>
            <person name="Hunt B.G."/>
        </authorList>
    </citation>
    <scope>NUCLEOTIDE SEQUENCE</scope>
    <source>
        <strain evidence="4">PL_HMW_Pooled</strain>
    </source>
</reference>
<gene>
    <name evidence="4" type="ORF">KUF71_003484</name>
</gene>
<comment type="catalytic activity">
    <reaction evidence="1">
        <text>Thiol-dependent hydrolysis of ester, thioester, amide, peptide and isopeptide bonds formed by the C-terminal Gly of ubiquitin (a 76-residue protein attached to proteins as an intracellular targeting signal).</text>
        <dbReference type="EC" id="3.4.19.12"/>
    </reaction>
</comment>
<keyword evidence="5" id="KW-1185">Reference proteome</keyword>
<sequence length="508" mass="57409">MYANSDFEFSQVVGPRGLLNLGNTCYINSVLQGLQGHPKFKDFFSNTVFTGVMSKALAVLIANMNVNGAEPYDSSAFLDALECCCESYKKHTQMDAEEFFAFLLNTLHDELKTKVGGSPVHSQEDMSDLPAVVVNRWFSREFSPPIGLLFHVQTVTLLFCPTCNFQHGQYADMTNHLSLPVKCSIEESFKSFSMESVLEDGRCSSCGALGLKHRLLLGRLPPLLVDLTPASNECMNNAQCHNSKDESFPVTDERDTDNSYQSEDIFEDVDDFNIATNIQNLTQPHSPLQCNHIKFDLDIMDPVLSEEEVPGAKLNMESLENCRKSALERWLLCRRINKSRNKQELISRIMNHQKTDKSKLIFPGIDGGKWYELKRKKLMEQVDTLSRRLPMMPLGLSVFKSFPSAHIPNGFSFDKATEYLQQIPLTRFSYEHGVQSVECEPDEECLLDFSQPSDGVRKNLSVNGTMQRANQFVNSGRVLSVMDCERGDHYFIKADVHASYRTLLKIPS</sequence>
<evidence type="ECO:0000313" key="5">
    <source>
        <dbReference type="Proteomes" id="UP001219518"/>
    </source>
</evidence>
<dbReference type="PROSITE" id="PS50235">
    <property type="entry name" value="USP_3"/>
    <property type="match status" value="1"/>
</dbReference>
<dbReference type="PANTHER" id="PTHR21646">
    <property type="entry name" value="UBIQUITIN CARBOXYL-TERMINAL HYDROLASE"/>
    <property type="match status" value="1"/>
</dbReference>
<dbReference type="Gene3D" id="3.90.70.10">
    <property type="entry name" value="Cysteine proteinases"/>
    <property type="match status" value="1"/>
</dbReference>
<dbReference type="EMBL" id="JAHWGI010001401">
    <property type="protein sequence ID" value="KAK3929477.1"/>
    <property type="molecule type" value="Genomic_DNA"/>
</dbReference>
<dbReference type="PROSITE" id="PS00972">
    <property type="entry name" value="USP_1"/>
    <property type="match status" value="1"/>
</dbReference>
<dbReference type="Pfam" id="PF00443">
    <property type="entry name" value="UCH"/>
    <property type="match status" value="1"/>
</dbReference>
<dbReference type="SUPFAM" id="SSF54001">
    <property type="entry name" value="Cysteine proteinases"/>
    <property type="match status" value="1"/>
</dbReference>
<accession>A0AAE1HX55</accession>
<dbReference type="Proteomes" id="UP001219518">
    <property type="component" value="Unassembled WGS sequence"/>
</dbReference>
<comment type="caution">
    <text evidence="4">The sequence shown here is derived from an EMBL/GenBank/DDBJ whole genome shotgun (WGS) entry which is preliminary data.</text>
</comment>
<feature type="domain" description="USP" evidence="3">
    <location>
        <begin position="16"/>
        <end position="398"/>
    </location>
</feature>
<organism evidence="4 5">
    <name type="scientific">Frankliniella fusca</name>
    <dbReference type="NCBI Taxonomy" id="407009"/>
    <lineage>
        <taxon>Eukaryota</taxon>
        <taxon>Metazoa</taxon>
        <taxon>Ecdysozoa</taxon>
        <taxon>Arthropoda</taxon>
        <taxon>Hexapoda</taxon>
        <taxon>Insecta</taxon>
        <taxon>Pterygota</taxon>
        <taxon>Neoptera</taxon>
        <taxon>Paraneoptera</taxon>
        <taxon>Thysanoptera</taxon>
        <taxon>Terebrantia</taxon>
        <taxon>Thripoidea</taxon>
        <taxon>Thripidae</taxon>
        <taxon>Frankliniella</taxon>
    </lineage>
</organism>
<name>A0AAE1HX55_9NEOP</name>
<dbReference type="InterPro" id="IPR050185">
    <property type="entry name" value="Ub_carboxyl-term_hydrolase"/>
</dbReference>
<dbReference type="InterPro" id="IPR001394">
    <property type="entry name" value="Peptidase_C19_UCH"/>
</dbReference>
<evidence type="ECO:0000313" key="4">
    <source>
        <dbReference type="EMBL" id="KAK3929477.1"/>
    </source>
</evidence>
<keyword evidence="4" id="KW-0378">Hydrolase</keyword>
<dbReference type="GO" id="GO:0004843">
    <property type="term" value="F:cysteine-type deubiquitinase activity"/>
    <property type="evidence" value="ECO:0007669"/>
    <property type="project" value="UniProtKB-EC"/>
</dbReference>
<protein>
    <recommendedName>
        <fullName evidence="2">ubiquitinyl hydrolase 1</fullName>
        <ecNumber evidence="2">3.4.19.12</ecNumber>
    </recommendedName>
</protein>
<evidence type="ECO:0000256" key="2">
    <source>
        <dbReference type="ARBA" id="ARBA00012759"/>
    </source>
</evidence>
<dbReference type="AlphaFoldDB" id="A0AAE1HX55"/>
<proteinExistence type="predicted"/>
<dbReference type="EC" id="3.4.19.12" evidence="2"/>
<dbReference type="InterPro" id="IPR018200">
    <property type="entry name" value="USP_CS"/>
</dbReference>
<dbReference type="InterPro" id="IPR038765">
    <property type="entry name" value="Papain-like_cys_pep_sf"/>
</dbReference>
<dbReference type="CDD" id="cd02257">
    <property type="entry name" value="Peptidase_C19"/>
    <property type="match status" value="1"/>
</dbReference>
<evidence type="ECO:0000259" key="3">
    <source>
        <dbReference type="PROSITE" id="PS50235"/>
    </source>
</evidence>